<gene>
    <name evidence="1" type="ORF">ABS32_05930</name>
</gene>
<dbReference type="Proteomes" id="UP000051557">
    <property type="component" value="Unassembled WGS sequence"/>
</dbReference>
<protein>
    <submittedName>
        <fullName evidence="1">Uncharacterized protein</fullName>
    </submittedName>
</protein>
<name>A0A0R2X7B3_9BACT</name>
<comment type="caution">
    <text evidence="1">The sequence shown here is derived from an EMBL/GenBank/DDBJ whole genome shotgun (WGS) entry which is preliminary data.</text>
</comment>
<evidence type="ECO:0000313" key="1">
    <source>
        <dbReference type="EMBL" id="KRP31810.1"/>
    </source>
</evidence>
<evidence type="ECO:0000313" key="2">
    <source>
        <dbReference type="Proteomes" id="UP000051557"/>
    </source>
</evidence>
<dbReference type="EMBL" id="LIDM01000240">
    <property type="protein sequence ID" value="KRP31810.1"/>
    <property type="molecule type" value="Genomic_DNA"/>
</dbReference>
<accession>A0A0R2X7B3</accession>
<dbReference type="AlphaFoldDB" id="A0A0R2X7B3"/>
<reference evidence="1 2" key="1">
    <citation type="submission" date="2015-10" db="EMBL/GenBank/DDBJ databases">
        <title>Metagenome-Assembled Genomes uncover a global brackish microbiome.</title>
        <authorList>
            <person name="Hugerth L.W."/>
            <person name="Larsson J."/>
            <person name="Alneberg J."/>
            <person name="Lindh M.V."/>
            <person name="Legrand C."/>
            <person name="Pinhassi J."/>
            <person name="Andersson A.F."/>
        </authorList>
    </citation>
    <scope>NUCLEOTIDE SEQUENCE [LARGE SCALE GENOMIC DNA]</scope>
    <source>
        <strain evidence="1">BACL9 MAG-120820-bin42</strain>
    </source>
</reference>
<sequence>MSQSKIEKNQIDRKSGQYFLRLGKGLSLADDAYFRNARKQVAQILATKRLVIDQESLERFHLLLNQV</sequence>
<proteinExistence type="predicted"/>
<organism evidence="1 2">
    <name type="scientific">Verrucomicrobia subdivision 6 bacterium BACL9 MAG-120820-bin42</name>
    <dbReference type="NCBI Taxonomy" id="1655634"/>
    <lineage>
        <taxon>Bacteria</taxon>
        <taxon>Pseudomonadati</taxon>
        <taxon>Verrucomicrobiota</taxon>
        <taxon>Verrucomicrobiia</taxon>
        <taxon>Verrucomicrobiales</taxon>
        <taxon>Verrucomicrobia subdivision 6</taxon>
    </lineage>
</organism>